<proteinExistence type="predicted"/>
<name>A0A6A6B9J3_9PEZI</name>
<accession>A0A6A6B9J3</accession>
<sequence length="104" mass="11884">MNANAKAESRKKHKTQKYAEAKAEAEANAEKQKERKKKEERNPYLTAPLTPPARSARLRPSVRPSIFRLAICYHLRSPCLLAMHACLLASTIGRYLGRYACRMR</sequence>
<dbReference type="EMBL" id="ML995489">
    <property type="protein sequence ID" value="KAF2140730.1"/>
    <property type="molecule type" value="Genomic_DNA"/>
</dbReference>
<dbReference type="AlphaFoldDB" id="A0A6A6B9J3"/>
<dbReference type="Proteomes" id="UP000799438">
    <property type="component" value="Unassembled WGS sequence"/>
</dbReference>
<keyword evidence="3" id="KW-1185">Reference proteome</keyword>
<evidence type="ECO:0000256" key="1">
    <source>
        <dbReference type="SAM" id="MobiDB-lite"/>
    </source>
</evidence>
<organism evidence="2 3">
    <name type="scientific">Aplosporella prunicola CBS 121167</name>
    <dbReference type="NCBI Taxonomy" id="1176127"/>
    <lineage>
        <taxon>Eukaryota</taxon>
        <taxon>Fungi</taxon>
        <taxon>Dikarya</taxon>
        <taxon>Ascomycota</taxon>
        <taxon>Pezizomycotina</taxon>
        <taxon>Dothideomycetes</taxon>
        <taxon>Dothideomycetes incertae sedis</taxon>
        <taxon>Botryosphaeriales</taxon>
        <taxon>Aplosporellaceae</taxon>
        <taxon>Aplosporella</taxon>
    </lineage>
</organism>
<evidence type="ECO:0000313" key="2">
    <source>
        <dbReference type="EMBL" id="KAF2140730.1"/>
    </source>
</evidence>
<gene>
    <name evidence="2" type="ORF">K452DRAFT_288812</name>
</gene>
<feature type="compositionally biased region" description="Basic and acidic residues" evidence="1">
    <location>
        <begin position="17"/>
        <end position="42"/>
    </location>
</feature>
<dbReference type="GeneID" id="54298228"/>
<evidence type="ECO:0000313" key="3">
    <source>
        <dbReference type="Proteomes" id="UP000799438"/>
    </source>
</evidence>
<protein>
    <submittedName>
        <fullName evidence="2">Uncharacterized protein</fullName>
    </submittedName>
</protein>
<dbReference type="RefSeq" id="XP_033396443.1">
    <property type="nucleotide sequence ID" value="XM_033540732.1"/>
</dbReference>
<feature type="region of interest" description="Disordered" evidence="1">
    <location>
        <begin position="1"/>
        <end position="57"/>
    </location>
</feature>
<reference evidence="2" key="1">
    <citation type="journal article" date="2020" name="Stud. Mycol.">
        <title>101 Dothideomycetes genomes: a test case for predicting lifestyles and emergence of pathogens.</title>
        <authorList>
            <person name="Haridas S."/>
            <person name="Albert R."/>
            <person name="Binder M."/>
            <person name="Bloem J."/>
            <person name="Labutti K."/>
            <person name="Salamov A."/>
            <person name="Andreopoulos B."/>
            <person name="Baker S."/>
            <person name="Barry K."/>
            <person name="Bills G."/>
            <person name="Bluhm B."/>
            <person name="Cannon C."/>
            <person name="Castanera R."/>
            <person name="Culley D."/>
            <person name="Daum C."/>
            <person name="Ezra D."/>
            <person name="Gonzalez J."/>
            <person name="Henrissat B."/>
            <person name="Kuo A."/>
            <person name="Liang C."/>
            <person name="Lipzen A."/>
            <person name="Lutzoni F."/>
            <person name="Magnuson J."/>
            <person name="Mondo S."/>
            <person name="Nolan M."/>
            <person name="Ohm R."/>
            <person name="Pangilinan J."/>
            <person name="Park H.-J."/>
            <person name="Ramirez L."/>
            <person name="Alfaro M."/>
            <person name="Sun H."/>
            <person name="Tritt A."/>
            <person name="Yoshinaga Y."/>
            <person name="Zwiers L.-H."/>
            <person name="Turgeon B."/>
            <person name="Goodwin S."/>
            <person name="Spatafora J."/>
            <person name="Crous P."/>
            <person name="Grigoriev I."/>
        </authorList>
    </citation>
    <scope>NUCLEOTIDE SEQUENCE</scope>
    <source>
        <strain evidence="2">CBS 121167</strain>
    </source>
</reference>